<accession>A0AAE3LGG4</accession>
<dbReference type="EMBL" id="JAOQJZ010000001">
    <property type="protein sequence ID" value="MCU6704398.1"/>
    <property type="molecule type" value="Genomic_DNA"/>
</dbReference>
<organism evidence="1 2">
    <name type="scientific">Hominimerdicola aceti</name>
    <dbReference type="NCBI Taxonomy" id="2981726"/>
    <lineage>
        <taxon>Bacteria</taxon>
        <taxon>Bacillati</taxon>
        <taxon>Bacillota</taxon>
        <taxon>Clostridia</taxon>
        <taxon>Eubacteriales</taxon>
        <taxon>Oscillospiraceae</taxon>
        <taxon>Hominimerdicola</taxon>
    </lineage>
</organism>
<dbReference type="RefSeq" id="WP_267300154.1">
    <property type="nucleotide sequence ID" value="NZ_JAOQJZ010000001.1"/>
</dbReference>
<evidence type="ECO:0000313" key="2">
    <source>
        <dbReference type="Proteomes" id="UP001208131"/>
    </source>
</evidence>
<sequence length="163" mass="19444">MISIDRPYFFYKEVEMTDRSKFNVDKDKSKRSYNGIIFDSVLEMKYYRDVLCPLVESGEVISYELQKPYELQPKFVHDGKTVLPIKYVADFVVTYKNGVTEVIDTKGMPDSVAILKRKLFWYCYPDITYKWITYAKKFGGWIDYDECKKLRNAEKKRKKTEEN</sequence>
<dbReference type="InterPro" id="IPR009414">
    <property type="entry name" value="DUF1064"/>
</dbReference>
<proteinExistence type="predicted"/>
<dbReference type="Pfam" id="PF06356">
    <property type="entry name" value="DUF1064"/>
    <property type="match status" value="1"/>
</dbReference>
<keyword evidence="2" id="KW-1185">Reference proteome</keyword>
<dbReference type="AlphaFoldDB" id="A0AAE3LGG4"/>
<reference evidence="1 2" key="1">
    <citation type="journal article" date="2021" name="ISME Commun">
        <title>Automated analysis of genomic sequences facilitates high-throughput and comprehensive description of bacteria.</title>
        <authorList>
            <person name="Hitch T.C.A."/>
        </authorList>
    </citation>
    <scope>NUCLEOTIDE SEQUENCE [LARGE SCALE GENOMIC DNA]</scope>
    <source>
        <strain evidence="1 2">Sanger_31</strain>
    </source>
</reference>
<protein>
    <submittedName>
        <fullName evidence="1">DUF1064 domain-containing protein</fullName>
    </submittedName>
</protein>
<comment type="caution">
    <text evidence="1">The sequence shown here is derived from an EMBL/GenBank/DDBJ whole genome shotgun (WGS) entry which is preliminary data.</text>
</comment>
<name>A0AAE3LGG4_9FIRM</name>
<dbReference type="Proteomes" id="UP001208131">
    <property type="component" value="Unassembled WGS sequence"/>
</dbReference>
<evidence type="ECO:0000313" key="1">
    <source>
        <dbReference type="EMBL" id="MCU6704398.1"/>
    </source>
</evidence>
<gene>
    <name evidence="1" type="ORF">OCV57_00450</name>
</gene>